<evidence type="ECO:0000256" key="4">
    <source>
        <dbReference type="ARBA" id="ARBA00022729"/>
    </source>
</evidence>
<dbReference type="SUPFAM" id="SSF49899">
    <property type="entry name" value="Concanavalin A-like lectins/glucanases"/>
    <property type="match status" value="1"/>
</dbReference>
<keyword evidence="10" id="KW-1185">Reference proteome</keyword>
<evidence type="ECO:0000313" key="9">
    <source>
        <dbReference type="EMBL" id="MFB9089116.1"/>
    </source>
</evidence>
<dbReference type="SUPFAM" id="SSF103647">
    <property type="entry name" value="TSP type-3 repeat"/>
    <property type="match status" value="1"/>
</dbReference>
<dbReference type="SMART" id="SM00560">
    <property type="entry name" value="LamGL"/>
    <property type="match status" value="1"/>
</dbReference>
<sequence length="2359" mass="244266">VTQTGTAGGTYSASPAGLTLNAANGDVTPSTSTAGTYTVTYTIAAASGCGIVTTTASVTITTIPTAAISYAGSPYCKSLASAQSVTQTGTGGGTYSASPSGLTLNAASGAVTPSTSTAGTYTVTYTLSTGGCTITPTASVTITALPVATISYAGSPFCKSLGTAQSVTQTGTAGGTYSASPAGLTLNAANGDVTPSTSTAGTYTVTYTIAAASGCGIVTTTAPVTITTIPTAAISYAGSPYCKSLASAQSVTRTGTAGGTYSASPAGLTLNAGTGAVTPSTSTAGTYTVTYTLSTGGCTITPTASVTITAIPVATISYTGSPFCKSLGTAQSVTQTGTTGGTYSASPAGLTLNAANGDVTPSTSTAGTYTVTYTIAAASGCGIVTTTASVTITTIPTAAISYAGNPFCKSIATAQSVTQTGTAGGTYSASPAGLTINAASGAVTPSTSTAGSYTVTYTLSTGGCTITPTTSVTINPILTAGVTIAASPSGTICAGTSVTFTATPTNGGTTPTYQWKINGTNVLGEIASTFTTSTLSNTNVVTVVMTSNATPCLAGSPVTSSGITMAVDTMPSITSTTPASRTGTGTLTLGATASIGTISWYANITGGPSLGSGTSFTTPSISTTTIYYVEAVNGACTSTPRTPVTATINYAEIDIQGNATSIVDGDTTPTTTDWTDFGTSATTRTFTIYNTGASALNIGTATISGLNASEFTITSAPSSVVGIGSSTTFTITFDPTAVGLRTATISIVNNDTNENPYDFAIQGTGVEQEIDIQGNAVSIVNGDTTPTTTDWTDFSTVAGTRTFTIRNTGNIVLNIGAITVSGLNASDFTVTSLPSATVAAFGTTTFTVSFSPSVINNRTATISIANDDATENPYAFSIQGFGIIPEIDIQGNATSIVDGDITPTTTDWTDFSSVASTRTFTIYNNGNFTLNIGAITIGGPNASEFTVTTLPSATVAALASTTFVVTFSPTALGTRSATISIINNDSNEDPYNFSIQGTGVVQEIDLQGLSISIVDGDTVPSVSDGTDFGPADINLATVTRTFSILNTGSLPLTISNPTISGLNAADFSISTNPGALSIAAGSSTTFVVTFNPSGVFTRVATINIVNNDSSENPYDFAIQGTGLLDNDGDGIENNTDQDDDNDGIIDIVECGTCISDPFVNGSFEAPVIGASTYSIEPAANVTGWNNSAENFIEIWSTGFNGVPSAAGNQFAELNANVAGNLYQTFCLNGAGGTINWAIKHRGRSGTDVAEVRFGATLATIATVATMTDGNTSWGSYSGTYSIPVGQTSIVLAFTAVSSTGGLSYGNFIDDVQIIINQNCIDSDADGVADLLDVDDENDGIPDIEEAGFKAYSSNKSVMDRSSAATWVDANSNGLNDYIETMITAGTYSTPDTDGDGVKDYLDLDSDNDTAFDVDEAGILNGDGDINGDGKGDGLDSDGDGLLNLYDNSTVFGTTTRAYAQDTDTNGTPDYKDLDSNDDGVNDIKAGLYGSYDANNDGRIDTPGDADLDGITDAFDTNDAVKGSPRDLDRKLFLDFDGRNDYAENTAILGGLSNATLMAWIDLNSAFSTTGVVVGQDKFQIRVSSAKTLQVIVNSTTLTFATPMTTSRWYHVAATYGGGNLNLYLNGKLVATQAVSGSISADATKLTLGKNPASSTNYFKGKIDEVRVFNTTLTNTQVERMVYQEIQNTASQVRGAIVPRDIGSLPFANVLRYYRMDTYKDDIVDDLTTASIDTGTGMKLYNHKVINVQQAPMPFVTATTGTFSTAVNDASNDIRGLDVYDYDYSIIQVKHNITETTNSVDLAMFVDPGVTVNMTNNTKLQNDWYLKLDGKIDLVGKSQLVQTANSELDVTSAGSLERDQQGQAIKYNYNYWSSPVSTINSTTINHGFTVAGVMKDGTDPNNIQNLQWTTGTNGSPTTPITLSSYWIFKFQNSSNSYANWSSVGQNGALLPGQGFTMKGCGSAAADQNYTFVGKPNNGTITSTVGANNLNLCGNPYPSAIDANQFIDDNAASIKGTLYIWEHYNTNSSHATAQYQGGYATYTKTGGTAPVAPAGVSGIGSSSKTPKRFIPVGQGFFVTGSATGGSITFNNGQRLFIKEDDATSYSMFKQNNGPISVINPAFNNSSDTFVDEQFMKLRVGYNSADNYHRQILLGFMNEHATSGFDNGYDGLSIETPTNDMYFINGTDKLNINGDGAFNVNNIYPLGVKNAVAGNVSFVVDGKENFSDSQEIYIYDNVTSLYHSVKDQNFQINLPVGTYDSRFSLRFTNGSSLGTVDQEVNHGISVIHSQANNMINIKNELQEVNVKSVSLFNLLGQEVQVWKIYNQNQADIQLRITDLSTGTYIVKVTTDNGDISKKIILK</sequence>
<evidence type="ECO:0000256" key="6">
    <source>
        <dbReference type="ARBA" id="ARBA00023157"/>
    </source>
</evidence>
<gene>
    <name evidence="9" type="ORF">ACFFUU_05845</name>
</gene>
<dbReference type="Gene3D" id="2.60.120.200">
    <property type="match status" value="1"/>
</dbReference>
<evidence type="ECO:0000256" key="5">
    <source>
        <dbReference type="ARBA" id="ARBA00023069"/>
    </source>
</evidence>
<feature type="non-terminal residue" evidence="9">
    <location>
        <position position="1"/>
    </location>
</feature>
<proteinExistence type="predicted"/>
<dbReference type="NCBIfam" id="TIGR04183">
    <property type="entry name" value="Por_Secre_tail"/>
    <property type="match status" value="1"/>
</dbReference>
<name>A0ABV5GDD0_9FLAO</name>
<keyword evidence="4" id="KW-0732">Signal</keyword>
<comment type="caution">
    <text evidence="9">The sequence shown here is derived from an EMBL/GenBank/DDBJ whole genome shotgun (WGS) entry which is preliminary data.</text>
</comment>
<dbReference type="Pfam" id="PF22544">
    <property type="entry name" value="HYDIN_VesB_CFA65-like_Ig"/>
    <property type="match status" value="3"/>
</dbReference>
<keyword evidence="5" id="KW-0969">Cilium</keyword>
<evidence type="ECO:0000256" key="1">
    <source>
        <dbReference type="ARBA" id="ARBA00004138"/>
    </source>
</evidence>
<reference evidence="9 10" key="1">
    <citation type="submission" date="2024-09" db="EMBL/GenBank/DDBJ databases">
        <authorList>
            <person name="Sun Q."/>
            <person name="Mori K."/>
        </authorList>
    </citation>
    <scope>NUCLEOTIDE SEQUENCE [LARGE SCALE GENOMIC DNA]</scope>
    <source>
        <strain evidence="9 10">CECT 8460</strain>
    </source>
</reference>
<dbReference type="EMBL" id="JBHMFB010000016">
    <property type="protein sequence ID" value="MFB9089116.1"/>
    <property type="molecule type" value="Genomic_DNA"/>
</dbReference>
<organism evidence="9 10">
    <name type="scientific">Flavobacterium paronense</name>
    <dbReference type="NCBI Taxonomy" id="1392775"/>
    <lineage>
        <taxon>Bacteria</taxon>
        <taxon>Pseudomonadati</taxon>
        <taxon>Bacteroidota</taxon>
        <taxon>Flavobacteriia</taxon>
        <taxon>Flavobacteriales</taxon>
        <taxon>Flavobacteriaceae</taxon>
        <taxon>Flavobacterium</taxon>
    </lineage>
</organism>
<dbReference type="Pfam" id="PF19081">
    <property type="entry name" value="Ig_7"/>
    <property type="match status" value="1"/>
</dbReference>
<feature type="domain" description="LamG-like jellyroll fold" evidence="8">
    <location>
        <begin position="1555"/>
        <end position="1675"/>
    </location>
</feature>
<evidence type="ECO:0000256" key="3">
    <source>
        <dbReference type="ARBA" id="ARBA00022490"/>
    </source>
</evidence>
<dbReference type="InterPro" id="IPR026444">
    <property type="entry name" value="Secre_tail"/>
</dbReference>
<keyword evidence="3" id="KW-0963">Cytoplasm</keyword>
<dbReference type="Gene3D" id="2.60.40.10">
    <property type="entry name" value="Immunoglobulins"/>
    <property type="match status" value="4"/>
</dbReference>
<evidence type="ECO:0000259" key="8">
    <source>
        <dbReference type="SMART" id="SM00560"/>
    </source>
</evidence>
<comment type="subcellular location">
    <subcellularLocation>
        <location evidence="1">Cell projection</location>
        <location evidence="1">Cilium</location>
    </subcellularLocation>
    <subcellularLocation>
        <location evidence="2">Cytoplasm</location>
    </subcellularLocation>
</comment>
<evidence type="ECO:0000256" key="7">
    <source>
        <dbReference type="ARBA" id="ARBA00023273"/>
    </source>
</evidence>
<protein>
    <submittedName>
        <fullName evidence="9">Choice-of-anchor D domain-containing protein</fullName>
    </submittedName>
</protein>
<dbReference type="NCBIfam" id="NF012200">
    <property type="entry name" value="choice_anch_D"/>
    <property type="match status" value="4"/>
</dbReference>
<dbReference type="InterPro" id="IPR028974">
    <property type="entry name" value="TSP_type-3_rpt"/>
</dbReference>
<dbReference type="Proteomes" id="UP001589576">
    <property type="component" value="Unassembled WGS sequence"/>
</dbReference>
<dbReference type="RefSeq" id="WP_379691638.1">
    <property type="nucleotide sequence ID" value="NZ_JBHMFB010000016.1"/>
</dbReference>
<evidence type="ECO:0000313" key="10">
    <source>
        <dbReference type="Proteomes" id="UP001589576"/>
    </source>
</evidence>
<dbReference type="Pfam" id="PF18962">
    <property type="entry name" value="Por_Secre_tail"/>
    <property type="match status" value="1"/>
</dbReference>
<dbReference type="InterPro" id="IPR053879">
    <property type="entry name" value="HYDIN_VesB_CFA65-like_Ig"/>
</dbReference>
<dbReference type="InterPro" id="IPR013783">
    <property type="entry name" value="Ig-like_fold"/>
</dbReference>
<dbReference type="InterPro" id="IPR006558">
    <property type="entry name" value="LamG-like"/>
</dbReference>
<evidence type="ECO:0000256" key="2">
    <source>
        <dbReference type="ARBA" id="ARBA00004496"/>
    </source>
</evidence>
<accession>A0ABV5GDD0</accession>
<dbReference type="InterPro" id="IPR013320">
    <property type="entry name" value="ConA-like_dom_sf"/>
</dbReference>
<dbReference type="Pfam" id="PF13385">
    <property type="entry name" value="Laminin_G_3"/>
    <property type="match status" value="1"/>
</dbReference>
<keyword evidence="7" id="KW-0966">Cell projection</keyword>
<keyword evidence="6" id="KW-1015">Disulfide bond</keyword>
<dbReference type="InterPro" id="IPR044023">
    <property type="entry name" value="Ig_7"/>
</dbReference>